<dbReference type="Pfam" id="PF00144">
    <property type="entry name" value="Beta-lactamase"/>
    <property type="match status" value="1"/>
</dbReference>
<sequence length="379" mass="42798">MANPFLTYLKNIFASQRIIGDDKMLNGLAKVDGLLHGLINEKRVPGLSITVLKDGKRLFEKGYGYADVADKKYICPKETIFRVASVSKPIAATALAHIVADRIMTLDASFYEYVPYFPKKQWDFTIRQLASHTAGIRKYKGKEFALNKPYSIKESIALFKEDPLLFEPGTGYEYTSFDWVLLSLAMQEASGIPFEAYVWNKVLQPLEMKYTFSPDLRNPDENVLEDTTIKKTAIPPELKRNLATCYTKVRLGFREAVPVHNFYKLAGGGYLSTSEDIAKLGQAYLEGYPLDKTLINEFLTSVMIVDRPTYYGLGWQVSQDKMGRAYYGHIGSSVGAYSNFFVYPEEQMVFSILINCTDPNVQDVLDEVVQELLGLHKVG</sequence>
<protein>
    <submittedName>
        <fullName evidence="2">Serine hydrolase domain-containing protein</fullName>
        <ecNumber evidence="2">3.-.-.-</ecNumber>
    </submittedName>
</protein>
<keyword evidence="2" id="KW-0378">Hydrolase</keyword>
<dbReference type="GO" id="GO:0016787">
    <property type="term" value="F:hydrolase activity"/>
    <property type="evidence" value="ECO:0007669"/>
    <property type="project" value="UniProtKB-KW"/>
</dbReference>
<dbReference type="SUPFAM" id="SSF56601">
    <property type="entry name" value="beta-lactamase/transpeptidase-like"/>
    <property type="match status" value="1"/>
</dbReference>
<dbReference type="Gene3D" id="3.40.710.10">
    <property type="entry name" value="DD-peptidase/beta-lactamase superfamily"/>
    <property type="match status" value="1"/>
</dbReference>
<dbReference type="InterPro" id="IPR001466">
    <property type="entry name" value="Beta-lactam-related"/>
</dbReference>
<dbReference type="EMBL" id="JBHTHY010000022">
    <property type="protein sequence ID" value="MFD0799312.1"/>
    <property type="molecule type" value="Genomic_DNA"/>
</dbReference>
<dbReference type="EC" id="3.-.-.-" evidence="2"/>
<dbReference type="PANTHER" id="PTHR46520">
    <property type="entry name" value="SERINE BETA-LACTAMASE-LIKE PROTEIN LACTB, MITOCHONDRIAL"/>
    <property type="match status" value="1"/>
</dbReference>
<name>A0ABW3B7L2_9FLAO</name>
<evidence type="ECO:0000259" key="1">
    <source>
        <dbReference type="Pfam" id="PF00144"/>
    </source>
</evidence>
<gene>
    <name evidence="2" type="ORF">ACFQZJ_17710</name>
</gene>
<dbReference type="InterPro" id="IPR012338">
    <property type="entry name" value="Beta-lactam/transpept-like"/>
</dbReference>
<comment type="caution">
    <text evidence="2">The sequence shown here is derived from an EMBL/GenBank/DDBJ whole genome shotgun (WGS) entry which is preliminary data.</text>
</comment>
<dbReference type="InterPro" id="IPR052794">
    <property type="entry name" value="Mito_Ser_Protease_LACTB"/>
</dbReference>
<reference evidence="3" key="1">
    <citation type="journal article" date="2019" name="Int. J. Syst. Evol. Microbiol.">
        <title>The Global Catalogue of Microorganisms (GCM) 10K type strain sequencing project: providing services to taxonomists for standard genome sequencing and annotation.</title>
        <authorList>
            <consortium name="The Broad Institute Genomics Platform"/>
            <consortium name="The Broad Institute Genome Sequencing Center for Infectious Disease"/>
            <person name="Wu L."/>
            <person name="Ma J."/>
        </authorList>
    </citation>
    <scope>NUCLEOTIDE SEQUENCE [LARGE SCALE GENOMIC DNA]</scope>
    <source>
        <strain evidence="3">CCUG 61948</strain>
    </source>
</reference>
<accession>A0ABW3B7L2</accession>
<keyword evidence="3" id="KW-1185">Reference proteome</keyword>
<evidence type="ECO:0000313" key="2">
    <source>
        <dbReference type="EMBL" id="MFD0799312.1"/>
    </source>
</evidence>
<evidence type="ECO:0000313" key="3">
    <source>
        <dbReference type="Proteomes" id="UP001597012"/>
    </source>
</evidence>
<proteinExistence type="predicted"/>
<feature type="domain" description="Beta-lactamase-related" evidence="1">
    <location>
        <begin position="33"/>
        <end position="367"/>
    </location>
</feature>
<dbReference type="Proteomes" id="UP001597012">
    <property type="component" value="Unassembled WGS sequence"/>
</dbReference>
<dbReference type="RefSeq" id="WP_379936260.1">
    <property type="nucleotide sequence ID" value="NZ_JBHTHY010000022.1"/>
</dbReference>
<organism evidence="2 3">
    <name type="scientific">Maribacter chungangensis</name>
    <dbReference type="NCBI Taxonomy" id="1069117"/>
    <lineage>
        <taxon>Bacteria</taxon>
        <taxon>Pseudomonadati</taxon>
        <taxon>Bacteroidota</taxon>
        <taxon>Flavobacteriia</taxon>
        <taxon>Flavobacteriales</taxon>
        <taxon>Flavobacteriaceae</taxon>
        <taxon>Maribacter</taxon>
    </lineage>
</organism>
<dbReference type="PANTHER" id="PTHR46520:SF1">
    <property type="entry name" value="SERINE BETA-LACTAMASE-LIKE PROTEIN LACTB, MITOCHONDRIAL"/>
    <property type="match status" value="1"/>
</dbReference>